<name>A0AA40D3M1_9PEZI</name>
<dbReference type="EMBL" id="JAUJDW010000008">
    <property type="protein sequence ID" value="KAK0661401.1"/>
    <property type="molecule type" value="Genomic_DNA"/>
</dbReference>
<evidence type="ECO:0000313" key="3">
    <source>
        <dbReference type="EMBL" id="KAK0661401.1"/>
    </source>
</evidence>
<feature type="region of interest" description="Disordered" evidence="1">
    <location>
        <begin position="218"/>
        <end position="309"/>
    </location>
</feature>
<evidence type="ECO:0000256" key="2">
    <source>
        <dbReference type="SAM" id="Phobius"/>
    </source>
</evidence>
<reference evidence="3" key="1">
    <citation type="submission" date="2023-06" db="EMBL/GenBank/DDBJ databases">
        <title>Multi-omics analyses reveal the molecular pathogenesis toolkit of Lasiodiplodia hormozganensis, a cross-kingdom pathogen.</title>
        <authorList>
            <person name="Felix C."/>
            <person name="Meneses R."/>
            <person name="Goncalves M.F.M."/>
            <person name="Tilleman L."/>
            <person name="Duarte A.S."/>
            <person name="Jorrin-Novo J.V."/>
            <person name="Van De Peer Y."/>
            <person name="Deforce D."/>
            <person name="Van Nieuwerburgh F."/>
            <person name="Esteves A.C."/>
            <person name="Alves A."/>
        </authorList>
    </citation>
    <scope>NUCLEOTIDE SEQUENCE</scope>
    <source>
        <strain evidence="3">CBS 339.90</strain>
    </source>
</reference>
<evidence type="ECO:0000313" key="4">
    <source>
        <dbReference type="Proteomes" id="UP001175001"/>
    </source>
</evidence>
<dbReference type="AlphaFoldDB" id="A0AA40D3M1"/>
<organism evidence="3 4">
    <name type="scientific">Lasiodiplodia hormozganensis</name>
    <dbReference type="NCBI Taxonomy" id="869390"/>
    <lineage>
        <taxon>Eukaryota</taxon>
        <taxon>Fungi</taxon>
        <taxon>Dikarya</taxon>
        <taxon>Ascomycota</taxon>
        <taxon>Pezizomycotina</taxon>
        <taxon>Dothideomycetes</taxon>
        <taxon>Dothideomycetes incertae sedis</taxon>
        <taxon>Botryosphaeriales</taxon>
        <taxon>Botryosphaeriaceae</taxon>
        <taxon>Lasiodiplodia</taxon>
    </lineage>
</organism>
<keyword evidence="2" id="KW-1133">Transmembrane helix</keyword>
<comment type="caution">
    <text evidence="3">The sequence shown here is derived from an EMBL/GenBank/DDBJ whole genome shotgun (WGS) entry which is preliminary data.</text>
</comment>
<feature type="transmembrane region" description="Helical" evidence="2">
    <location>
        <begin position="128"/>
        <end position="154"/>
    </location>
</feature>
<evidence type="ECO:0000256" key="1">
    <source>
        <dbReference type="SAM" id="MobiDB-lite"/>
    </source>
</evidence>
<accession>A0AA40D3M1</accession>
<dbReference type="Proteomes" id="UP001175001">
    <property type="component" value="Unassembled WGS sequence"/>
</dbReference>
<keyword evidence="2" id="KW-0472">Membrane</keyword>
<feature type="transmembrane region" description="Helical" evidence="2">
    <location>
        <begin position="175"/>
        <end position="196"/>
    </location>
</feature>
<feature type="compositionally biased region" description="Polar residues" evidence="1">
    <location>
        <begin position="236"/>
        <end position="248"/>
    </location>
</feature>
<sequence>MSSSASNVKKQYRRISRQSSQELVERSSLYRHNEDIDTFLQSIRDQCLFFWYHWVRFPFTQPLKFIRVGFCRGESSTESARRWRPVTVLMHLSSSGRNPFAKLLTGLVEGAILLLLTIFFSSQWGGNIFVVAYTIALLLVVVTAGRLFSLFYIWQSAKTLGLHVIECQSNTQISGALRILCSMTGVLVVVNGAYYYEGHRLDEREKWTDWRAKYDRGDYDEDQNHSSPRSRRGSATEVSFAQQGSGSRLKQALSVRKKPVRPSPHVTRHQSEGSQSAILLEDIGYHSRMPSDPSLDFTMPRTPQATATP</sequence>
<gene>
    <name evidence="3" type="ORF">DIS24_g2677</name>
</gene>
<protein>
    <submittedName>
        <fullName evidence="3">Uncharacterized protein</fullName>
    </submittedName>
</protein>
<proteinExistence type="predicted"/>
<keyword evidence="4" id="KW-1185">Reference proteome</keyword>
<feature type="transmembrane region" description="Helical" evidence="2">
    <location>
        <begin position="100"/>
        <end position="122"/>
    </location>
</feature>
<keyword evidence="2" id="KW-0812">Transmembrane</keyword>